<feature type="transmembrane region" description="Helical" evidence="1">
    <location>
        <begin position="610"/>
        <end position="631"/>
    </location>
</feature>
<feature type="transmembrane region" description="Helical" evidence="1">
    <location>
        <begin position="500"/>
        <end position="521"/>
    </location>
</feature>
<keyword evidence="4" id="KW-1185">Reference proteome</keyword>
<name>A0A543AUX4_9ACTN</name>
<dbReference type="InterPro" id="IPR027417">
    <property type="entry name" value="P-loop_NTPase"/>
</dbReference>
<keyword evidence="1" id="KW-1133">Transmembrane helix</keyword>
<accession>A0A543AUX4</accession>
<gene>
    <name evidence="3" type="ORF">FB566_1868</name>
</gene>
<sequence length="723" mass="79329">MREVLSSPMFAGLMALLALVVALVTVAPTWLSWRRPRQPKPVPGQLTVNQLEELLEELSSAVRRQWREQLPKLGVDPVAKLAVRPGWTENVEAVSPNLDVVFDGAIGGRVQQLHLEGRATTTAAADFVTLPSRQLVILGEAGAGKSILAGLLARDLQTHRTHLDGKVPVVFIAAGWHPEHEPLLTWMARSLAVNYGIPDATARQIIDTGHVMPIVDGLDECTSPATAMRRLHAWAQNDTPFIVTCRNRPFRDAHADHGPLARAAVVELRPLLPDDVMTYLDPHREPRWAAVRSRVLADGSDPLAVALSSPLMVGLARHRYRSTHPDELLSLGDRGTIESVLIDQFVPMAFNEGMETTGSRESPSPDDADRWLRFLANHLRRRRTTLIAWWELHLTNPHQSPFHVPRLTAASTGPRAWWSSGSLVMGLIPGIYLGFIVGSMAVGQFGWLNGLGIGLATATVVGLMCGVWIEHQARSRKDTTEHPASDPVTAYRIDRRHTRFIILTWSTGPILGLATGVGFGLDYRWQIGLSFGLTVGLLTTMVFAFRTIRPHSPEKEPPVPANVDPAMSDYLTGQYSRFGVIVVLAIGLTSWLGGGMTLALGLGLSALPAGLLLGLTPGLIGLLLAGSMVYFPPRLRSAFDAADAAQQARLWRLAFADLASTAWLRHQLTRRLLHRQGRLPADVIGFLQLAHERGVLRQAGVHYQFRHILLQEHLADKPQESAD</sequence>
<dbReference type="PROSITE" id="PS50837">
    <property type="entry name" value="NACHT"/>
    <property type="match status" value="1"/>
</dbReference>
<dbReference type="InParanoid" id="A0A543AUX4"/>
<dbReference type="Gene3D" id="3.40.50.300">
    <property type="entry name" value="P-loop containing nucleotide triphosphate hydrolases"/>
    <property type="match status" value="1"/>
</dbReference>
<reference evidence="3 4" key="1">
    <citation type="submission" date="2019-06" db="EMBL/GenBank/DDBJ databases">
        <title>Sequencing the genomes of 1000 actinobacteria strains.</title>
        <authorList>
            <person name="Klenk H.-P."/>
        </authorList>
    </citation>
    <scope>NUCLEOTIDE SEQUENCE [LARGE SCALE GENOMIC DNA]</scope>
    <source>
        <strain evidence="3 4">DSM 45928</strain>
    </source>
</reference>
<evidence type="ECO:0000256" key="1">
    <source>
        <dbReference type="SAM" id="Phobius"/>
    </source>
</evidence>
<dbReference type="EMBL" id="VFOW01000001">
    <property type="protein sequence ID" value="TQL76341.1"/>
    <property type="molecule type" value="Genomic_DNA"/>
</dbReference>
<dbReference type="InterPro" id="IPR007111">
    <property type="entry name" value="NACHT_NTPase"/>
</dbReference>
<dbReference type="OrthoDB" id="419058at2"/>
<feature type="transmembrane region" description="Helical" evidence="1">
    <location>
        <begin position="12"/>
        <end position="31"/>
    </location>
</feature>
<dbReference type="Proteomes" id="UP000317043">
    <property type="component" value="Unassembled WGS sequence"/>
</dbReference>
<feature type="transmembrane region" description="Helical" evidence="1">
    <location>
        <begin position="447"/>
        <end position="469"/>
    </location>
</feature>
<dbReference type="Pfam" id="PF05729">
    <property type="entry name" value="NACHT"/>
    <property type="match status" value="1"/>
</dbReference>
<dbReference type="RefSeq" id="WP_142037620.1">
    <property type="nucleotide sequence ID" value="NZ_JBHTGS010000001.1"/>
</dbReference>
<proteinExistence type="predicted"/>
<comment type="caution">
    <text evidence="3">The sequence shown here is derived from an EMBL/GenBank/DDBJ whole genome shotgun (WGS) entry which is preliminary data.</text>
</comment>
<feature type="transmembrane region" description="Helical" evidence="1">
    <location>
        <begin position="578"/>
        <end position="604"/>
    </location>
</feature>
<feature type="transmembrane region" description="Helical" evidence="1">
    <location>
        <begin position="527"/>
        <end position="545"/>
    </location>
</feature>
<dbReference type="AlphaFoldDB" id="A0A543AUX4"/>
<protein>
    <submittedName>
        <fullName evidence="3">NACHT domain-containing protein</fullName>
    </submittedName>
</protein>
<dbReference type="SUPFAM" id="SSF52540">
    <property type="entry name" value="P-loop containing nucleoside triphosphate hydrolases"/>
    <property type="match status" value="1"/>
</dbReference>
<keyword evidence="1" id="KW-0812">Transmembrane</keyword>
<evidence type="ECO:0000313" key="3">
    <source>
        <dbReference type="EMBL" id="TQL76341.1"/>
    </source>
</evidence>
<feature type="transmembrane region" description="Helical" evidence="1">
    <location>
        <begin position="416"/>
        <end position="441"/>
    </location>
</feature>
<keyword evidence="1" id="KW-0472">Membrane</keyword>
<evidence type="ECO:0000313" key="4">
    <source>
        <dbReference type="Proteomes" id="UP000317043"/>
    </source>
</evidence>
<evidence type="ECO:0000259" key="2">
    <source>
        <dbReference type="PROSITE" id="PS50837"/>
    </source>
</evidence>
<feature type="domain" description="NACHT" evidence="2">
    <location>
        <begin position="133"/>
        <end position="220"/>
    </location>
</feature>
<organism evidence="3 4">
    <name type="scientific">Stackebrandtia endophytica</name>
    <dbReference type="NCBI Taxonomy" id="1496996"/>
    <lineage>
        <taxon>Bacteria</taxon>
        <taxon>Bacillati</taxon>
        <taxon>Actinomycetota</taxon>
        <taxon>Actinomycetes</taxon>
        <taxon>Glycomycetales</taxon>
        <taxon>Glycomycetaceae</taxon>
        <taxon>Stackebrandtia</taxon>
    </lineage>
</organism>